<evidence type="ECO:0000313" key="3">
    <source>
        <dbReference type="Proteomes" id="UP000276215"/>
    </source>
</evidence>
<protein>
    <submittedName>
        <fullName evidence="2">Uncharacterized protein</fullName>
    </submittedName>
</protein>
<dbReference type="Proteomes" id="UP000276215">
    <property type="component" value="Unassembled WGS sequence"/>
</dbReference>
<evidence type="ECO:0000256" key="1">
    <source>
        <dbReference type="SAM" id="Phobius"/>
    </source>
</evidence>
<sequence length="64" mass="7641">MPTLSLILVSSNVNSLMSSKLLPILTLFWIFWAFCRCFRSLKISCYLGFSKAIFHRIQYRFRFQ</sequence>
<reference evidence="2 3" key="1">
    <citation type="journal article" date="2018" name="Nat. Ecol. Evol.">
        <title>Pezizomycetes genomes reveal the molecular basis of ectomycorrhizal truffle lifestyle.</title>
        <authorList>
            <person name="Murat C."/>
            <person name="Payen T."/>
            <person name="Noel B."/>
            <person name="Kuo A."/>
            <person name="Morin E."/>
            <person name="Chen J."/>
            <person name="Kohler A."/>
            <person name="Krizsan K."/>
            <person name="Balestrini R."/>
            <person name="Da Silva C."/>
            <person name="Montanini B."/>
            <person name="Hainaut M."/>
            <person name="Levati E."/>
            <person name="Barry K.W."/>
            <person name="Belfiori B."/>
            <person name="Cichocki N."/>
            <person name="Clum A."/>
            <person name="Dockter R.B."/>
            <person name="Fauchery L."/>
            <person name="Guy J."/>
            <person name="Iotti M."/>
            <person name="Le Tacon F."/>
            <person name="Lindquist E.A."/>
            <person name="Lipzen A."/>
            <person name="Malagnac F."/>
            <person name="Mello A."/>
            <person name="Molinier V."/>
            <person name="Miyauchi S."/>
            <person name="Poulain J."/>
            <person name="Riccioni C."/>
            <person name="Rubini A."/>
            <person name="Sitrit Y."/>
            <person name="Splivallo R."/>
            <person name="Traeger S."/>
            <person name="Wang M."/>
            <person name="Zifcakova L."/>
            <person name="Wipf D."/>
            <person name="Zambonelli A."/>
            <person name="Paolocci F."/>
            <person name="Nowrousian M."/>
            <person name="Ottonello S."/>
            <person name="Baldrian P."/>
            <person name="Spatafora J.W."/>
            <person name="Henrissat B."/>
            <person name="Nagy L.G."/>
            <person name="Aury J.M."/>
            <person name="Wincker P."/>
            <person name="Grigoriev I.V."/>
            <person name="Bonfante P."/>
            <person name="Martin F.M."/>
        </authorList>
    </citation>
    <scope>NUCLEOTIDE SEQUENCE [LARGE SCALE GENOMIC DNA]</scope>
    <source>
        <strain evidence="2 3">120613-1</strain>
    </source>
</reference>
<accession>A0A3N4J7N3</accession>
<evidence type="ECO:0000313" key="2">
    <source>
        <dbReference type="EMBL" id="RPA94302.1"/>
    </source>
</evidence>
<keyword evidence="3" id="KW-1185">Reference proteome</keyword>
<keyword evidence="1" id="KW-1133">Transmembrane helix</keyword>
<feature type="transmembrane region" description="Helical" evidence="1">
    <location>
        <begin position="20"/>
        <end position="38"/>
    </location>
</feature>
<dbReference type="EMBL" id="ML120439">
    <property type="protein sequence ID" value="RPA94302.1"/>
    <property type="molecule type" value="Genomic_DNA"/>
</dbReference>
<dbReference type="AlphaFoldDB" id="A0A3N4J7N3"/>
<gene>
    <name evidence="2" type="ORF">L873DRAFT_1443874</name>
</gene>
<organism evidence="2 3">
    <name type="scientific">Choiromyces venosus 120613-1</name>
    <dbReference type="NCBI Taxonomy" id="1336337"/>
    <lineage>
        <taxon>Eukaryota</taxon>
        <taxon>Fungi</taxon>
        <taxon>Dikarya</taxon>
        <taxon>Ascomycota</taxon>
        <taxon>Pezizomycotina</taxon>
        <taxon>Pezizomycetes</taxon>
        <taxon>Pezizales</taxon>
        <taxon>Tuberaceae</taxon>
        <taxon>Choiromyces</taxon>
    </lineage>
</organism>
<keyword evidence="1" id="KW-0472">Membrane</keyword>
<keyword evidence="1" id="KW-0812">Transmembrane</keyword>
<proteinExistence type="predicted"/>
<name>A0A3N4J7N3_9PEZI</name>